<organism evidence="10 11">
    <name type="scientific">Candidatus Gallimonas gallistercoris</name>
    <dbReference type="NCBI Taxonomy" id="2838602"/>
    <lineage>
        <taxon>Bacteria</taxon>
        <taxon>Bacillati</taxon>
        <taxon>Bacillota</taxon>
        <taxon>Clostridia</taxon>
        <taxon>Candidatus Gallimonas</taxon>
    </lineage>
</organism>
<comment type="caution">
    <text evidence="10">The sequence shown here is derived from an EMBL/GenBank/DDBJ whole genome shotgun (WGS) entry which is preliminary data.</text>
</comment>
<sequence>MDISALSARFHVNAERAVNGAFPVFEGRVKGKRVLLVSDAVTRRFAEPLLASFQTSGVHAAFFSLPEEEPVADEETVARVMAAGEEYDYLLAVGSGTLNDLCKRAGFLLHKESGVYATAPSMDGYTSGVTPLIEKGFKITRDAQTASDVLMDFSVLKEAPSVMIGAGVGDILAKYCCLTDWRISRDLKGEKYNEEAASLMYNAVRASNDSLPALFAGKEEGVEKLMEALLISGYAMVIAGSSRPASGAEHHMSHFLEMDFLRRGERIPLHGIKVGLGTAVSLYLYHTLGSRADFKGKDVVLKEAEGLPSSGFVLETLGKLGCPTRFSELGVSRETVRTMFFEAYKIRDRFTILALYNEEGLMKDTAEELLEKFY</sequence>
<dbReference type="GO" id="GO:0008654">
    <property type="term" value="P:phospholipid biosynthetic process"/>
    <property type="evidence" value="ECO:0007669"/>
    <property type="project" value="UniProtKB-KW"/>
</dbReference>
<dbReference type="GO" id="GO:0046872">
    <property type="term" value="F:metal ion binding"/>
    <property type="evidence" value="ECO:0007669"/>
    <property type="project" value="UniProtKB-KW"/>
</dbReference>
<evidence type="ECO:0000256" key="7">
    <source>
        <dbReference type="ARBA" id="ARBA00023098"/>
    </source>
</evidence>
<keyword evidence="3" id="KW-0479">Metal-binding</keyword>
<dbReference type="InterPro" id="IPR016205">
    <property type="entry name" value="Glycerol_DH"/>
</dbReference>
<dbReference type="PANTHER" id="PTHR43616">
    <property type="entry name" value="GLYCEROL DEHYDROGENASE"/>
    <property type="match status" value="1"/>
</dbReference>
<accession>A0A9D2H315</accession>
<evidence type="ECO:0000256" key="6">
    <source>
        <dbReference type="ARBA" id="ARBA00023027"/>
    </source>
</evidence>
<keyword evidence="8" id="KW-0594">Phospholipid biosynthesis</keyword>
<reference evidence="10" key="2">
    <citation type="submission" date="2021-04" db="EMBL/GenBank/DDBJ databases">
        <authorList>
            <person name="Gilroy R."/>
        </authorList>
    </citation>
    <scope>NUCLEOTIDE SEQUENCE</scope>
    <source>
        <strain evidence="10">CHK156-179</strain>
    </source>
</reference>
<reference evidence="10" key="1">
    <citation type="journal article" date="2021" name="PeerJ">
        <title>Extensive microbial diversity within the chicken gut microbiome revealed by metagenomics and culture.</title>
        <authorList>
            <person name="Gilroy R."/>
            <person name="Ravi A."/>
            <person name="Getino M."/>
            <person name="Pursley I."/>
            <person name="Horton D.L."/>
            <person name="Alikhan N.F."/>
            <person name="Baker D."/>
            <person name="Gharbi K."/>
            <person name="Hall N."/>
            <person name="Watson M."/>
            <person name="Adriaenssens E.M."/>
            <person name="Foster-Nyarko E."/>
            <person name="Jarju S."/>
            <person name="Secka A."/>
            <person name="Antonio M."/>
            <person name="Oren A."/>
            <person name="Chaudhuri R.R."/>
            <person name="La Ragione R."/>
            <person name="Hildebrand F."/>
            <person name="Pallen M.J."/>
        </authorList>
    </citation>
    <scope>NUCLEOTIDE SEQUENCE</scope>
    <source>
        <strain evidence="10">CHK156-179</strain>
    </source>
</reference>
<keyword evidence="7" id="KW-0443">Lipid metabolism</keyword>
<dbReference type="SUPFAM" id="SSF56796">
    <property type="entry name" value="Dehydroquinate synthase-like"/>
    <property type="match status" value="1"/>
</dbReference>
<dbReference type="EMBL" id="DXAJ01000082">
    <property type="protein sequence ID" value="HJA02801.1"/>
    <property type="molecule type" value="Genomic_DNA"/>
</dbReference>
<evidence type="ECO:0000256" key="5">
    <source>
        <dbReference type="ARBA" id="ARBA00023002"/>
    </source>
</evidence>
<dbReference type="GO" id="GO:0016614">
    <property type="term" value="F:oxidoreductase activity, acting on CH-OH group of donors"/>
    <property type="evidence" value="ECO:0007669"/>
    <property type="project" value="InterPro"/>
</dbReference>
<dbReference type="CDD" id="cd08175">
    <property type="entry name" value="G1PDH"/>
    <property type="match status" value="1"/>
</dbReference>
<keyword evidence="1" id="KW-0963">Cytoplasm</keyword>
<dbReference type="InterPro" id="IPR032837">
    <property type="entry name" value="G1PDH"/>
</dbReference>
<dbReference type="Gene3D" id="1.20.1090.10">
    <property type="entry name" value="Dehydroquinate synthase-like - alpha domain"/>
    <property type="match status" value="1"/>
</dbReference>
<evidence type="ECO:0000256" key="8">
    <source>
        <dbReference type="ARBA" id="ARBA00023209"/>
    </source>
</evidence>
<dbReference type="Gene3D" id="3.40.50.1970">
    <property type="match status" value="1"/>
</dbReference>
<protein>
    <submittedName>
        <fullName evidence="10">Sn-glycerol-1-phosphate dehydrogenase</fullName>
    </submittedName>
</protein>
<evidence type="ECO:0000256" key="2">
    <source>
        <dbReference type="ARBA" id="ARBA00022516"/>
    </source>
</evidence>
<keyword evidence="6" id="KW-0520">NAD</keyword>
<gene>
    <name evidence="10" type="ORF">H9797_05430</name>
</gene>
<evidence type="ECO:0000256" key="9">
    <source>
        <dbReference type="ARBA" id="ARBA00023264"/>
    </source>
</evidence>
<dbReference type="PANTHER" id="PTHR43616:SF5">
    <property type="entry name" value="GLYCEROL DEHYDROGENASE 1"/>
    <property type="match status" value="1"/>
</dbReference>
<dbReference type="AlphaFoldDB" id="A0A9D2H315"/>
<keyword evidence="5" id="KW-0560">Oxidoreductase</keyword>
<dbReference type="Pfam" id="PF13685">
    <property type="entry name" value="Fe-ADH_2"/>
    <property type="match status" value="1"/>
</dbReference>
<proteinExistence type="predicted"/>
<evidence type="ECO:0000256" key="4">
    <source>
        <dbReference type="ARBA" id="ARBA00022857"/>
    </source>
</evidence>
<dbReference type="Proteomes" id="UP000824221">
    <property type="component" value="Unassembled WGS sequence"/>
</dbReference>
<evidence type="ECO:0000256" key="3">
    <source>
        <dbReference type="ARBA" id="ARBA00022723"/>
    </source>
</evidence>
<keyword evidence="4" id="KW-0521">NADP</keyword>
<name>A0A9D2H315_9FIRM</name>
<evidence type="ECO:0000313" key="10">
    <source>
        <dbReference type="EMBL" id="HJA02801.1"/>
    </source>
</evidence>
<keyword evidence="9" id="KW-1208">Phospholipid metabolism</keyword>
<keyword evidence="2" id="KW-0444">Lipid biosynthesis</keyword>
<evidence type="ECO:0000256" key="1">
    <source>
        <dbReference type="ARBA" id="ARBA00022490"/>
    </source>
</evidence>
<evidence type="ECO:0000313" key="11">
    <source>
        <dbReference type="Proteomes" id="UP000824221"/>
    </source>
</evidence>